<keyword evidence="2" id="KW-1185">Reference proteome</keyword>
<dbReference type="Proteomes" id="UP000831701">
    <property type="component" value="Chromosome 2"/>
</dbReference>
<accession>A0ACB8X6W0</accession>
<name>A0ACB8X6W0_9TELE</name>
<evidence type="ECO:0000313" key="2">
    <source>
        <dbReference type="Proteomes" id="UP000831701"/>
    </source>
</evidence>
<sequence length="1440" mass="156941">MASGQMRPVGGQSVRRILRGGQKKKRRRMRRMKRILHALSLSVTPDLRCSQNILIIVTTPVVMVTRLGDRPARHRSPPLSAPVQSAAGMHVMGSVSPANEREGFSLQEDGVAVAVPTSPPSPPRPPSGFSDIESNRKTPPPPPPPPPPPLLPPPPPPPLLPLLPGLGDPVGGLRKKRRVRSFFWKTIPEDQVKGRTNLWTQSRVKQQQYEIDVRTIEELFGQNDCQSDAKATPTRGGKIRSSFREAKEEISILDSKRGMNIGIFLKQFKRTDQASSCETLFPAADIGPHCTFLWSNQMIVDDIHHGNSEPYGAEPLRELLKLLPEPEEVKKLKSYRGDVSKLSLADSFVYLLIQLPSYSLRIQSMLLKEEFPGVCGAMKRDIKILRSATNELMCCEELHAVLHLVLQAGNILNAGGYAGNAVGFKLSSLLSLADTKANKPGMNLLHFVALCVSECPLVEEEEAQKKDKKLLEFPLKLSHVQPAARISLEALDAELHWLMTRMRSVEENVQRDTELLQQLDDFLQSATSSLCSLRGSRQQLKKEGSELIDFFCEDRETFRLDDCFSIFHTFCSRFTEAVKENTERDAKEAARCRRLQELEEQKRHSWAGGEEVGGAFRLRCSSEADMSAAMSRHDEAGLLLELLTPELKSYPRSPLNNPLGHFGSLRRSRNSPSSMPSFAAERKLSELLGMATPDHKVVQQRGGEARTAFLSASPELRSPGVSSQPQSPRVAMCSSPQNQQLQAGKTHFSPPKSSLSARSANHTTATYLSNNATQTPANIINPTSEVTVKPTSDVNQQSDHNNNGKNRLGLGIGSQGTLSDYQTPSGFRGELARVNKVGQDFSGRIACSNERFEHGTTTGNMSVFVEKCTLVPELKVFGKVTGHQSHSSHLHGHHQDIVVITQLEEESVDKSQEQRAQSNSQTGNVEKSDAQVSETSPLSSQREEEEGQQEKVIVWCVTGVCEAAEELTHTDNTHAQTEEAQSRGDNQGGSQQASSAPANRAPSEPQTANEKPVPVPISSQPVPASRCDDPSLPVSSPRWRPAELALASEAPAVTTDASDEAKEPTNQGEEAEGSTSEKGDVETVPVQSTDDKSTPNENAEAVSSTNVKAKPSMSSKPSTKNLPTSKIRPARMKPATPNTSSTNNKPVRTLTKSENQGMRRVVPISRTSRGAPSMGKHSEKPPGNQRGSPNTATPVSLTIYNLNRTSSQRGERPSTAPSSRRSSIHKTPEPKDSKEQKVSGTQASAQQQNQELQRKPFIRKPIAKPKPQEEKMCRSTLRALSQGGGEGGSVSAPATPLHKATTPSSSPLPSFARSTASSSFRRTHTTLAPPAPPHSPHTSSDSIARSSPKTTSSSAPPGTSLPFTRTGSLRVSTTSRSSDLLNPSSSSPLTRSQSIRAPLHSLVRDTQASPKGHRLNGNSTFSDKSTHSRDSSKSTRPSWR</sequence>
<gene>
    <name evidence="1" type="ORF">L3Q82_016573</name>
</gene>
<organism evidence="1 2">
    <name type="scientific">Scortum barcoo</name>
    <name type="common">barcoo grunter</name>
    <dbReference type="NCBI Taxonomy" id="214431"/>
    <lineage>
        <taxon>Eukaryota</taxon>
        <taxon>Metazoa</taxon>
        <taxon>Chordata</taxon>
        <taxon>Craniata</taxon>
        <taxon>Vertebrata</taxon>
        <taxon>Euteleostomi</taxon>
        <taxon>Actinopterygii</taxon>
        <taxon>Neopterygii</taxon>
        <taxon>Teleostei</taxon>
        <taxon>Neoteleostei</taxon>
        <taxon>Acanthomorphata</taxon>
        <taxon>Eupercaria</taxon>
        <taxon>Centrarchiformes</taxon>
        <taxon>Terapontoidei</taxon>
        <taxon>Terapontidae</taxon>
        <taxon>Scortum</taxon>
    </lineage>
</organism>
<proteinExistence type="predicted"/>
<protein>
    <submittedName>
        <fullName evidence="1">Uncharacterized protein</fullName>
    </submittedName>
</protein>
<comment type="caution">
    <text evidence="1">The sequence shown here is derived from an EMBL/GenBank/DDBJ whole genome shotgun (WGS) entry which is preliminary data.</text>
</comment>
<evidence type="ECO:0000313" key="1">
    <source>
        <dbReference type="EMBL" id="KAI3376040.1"/>
    </source>
</evidence>
<dbReference type="EMBL" id="CM041532">
    <property type="protein sequence ID" value="KAI3376040.1"/>
    <property type="molecule type" value="Genomic_DNA"/>
</dbReference>
<reference evidence="1" key="1">
    <citation type="submission" date="2022-04" db="EMBL/GenBank/DDBJ databases">
        <title>Jade perch genome.</title>
        <authorList>
            <person name="Chao B."/>
        </authorList>
    </citation>
    <scope>NUCLEOTIDE SEQUENCE</scope>
    <source>
        <strain evidence="1">CB-2022</strain>
    </source>
</reference>